<keyword evidence="4" id="KW-1185">Reference proteome</keyword>
<organism evidence="3 4">
    <name type="scientific">Desmophyllum pertusum</name>
    <dbReference type="NCBI Taxonomy" id="174260"/>
    <lineage>
        <taxon>Eukaryota</taxon>
        <taxon>Metazoa</taxon>
        <taxon>Cnidaria</taxon>
        <taxon>Anthozoa</taxon>
        <taxon>Hexacorallia</taxon>
        <taxon>Scleractinia</taxon>
        <taxon>Caryophylliina</taxon>
        <taxon>Caryophylliidae</taxon>
        <taxon>Desmophyllum</taxon>
    </lineage>
</organism>
<dbReference type="EC" id="2.7.10.1" evidence="3"/>
<reference evidence="3" key="1">
    <citation type="submission" date="2023-01" db="EMBL/GenBank/DDBJ databases">
        <title>Genome assembly of the deep-sea coral Lophelia pertusa.</title>
        <authorList>
            <person name="Herrera S."/>
            <person name="Cordes E."/>
        </authorList>
    </citation>
    <scope>NUCLEOTIDE SEQUENCE</scope>
    <source>
        <strain evidence="3">USNM1676648</strain>
        <tissue evidence="3">Polyp</tissue>
    </source>
</reference>
<dbReference type="PROSITE" id="PS50835">
    <property type="entry name" value="IG_LIKE"/>
    <property type="match status" value="1"/>
</dbReference>
<sequence length="72" mass="7961">MTQLSQNQGNISNTRPSFTVPPNKLARSLLAVPVGNSVKLDCSAEGHPRPTVRWYKRRSIVSAEKKVVEDSI</sequence>
<gene>
    <name evidence="3" type="primary">FGFR4_13</name>
    <name evidence="3" type="ORF">OS493_032645</name>
</gene>
<dbReference type="InterPro" id="IPR007110">
    <property type="entry name" value="Ig-like_dom"/>
</dbReference>
<dbReference type="Proteomes" id="UP001163046">
    <property type="component" value="Unassembled WGS sequence"/>
</dbReference>
<keyword evidence="3" id="KW-0808">Transferase</keyword>
<dbReference type="OrthoDB" id="10071799at2759"/>
<protein>
    <submittedName>
        <fullName evidence="3">Fibroblast growth factor receptor 4</fullName>
        <ecNumber evidence="3">2.7.10.1</ecNumber>
    </submittedName>
</protein>
<feature type="domain" description="Ig-like" evidence="2">
    <location>
        <begin position="16"/>
        <end position="72"/>
    </location>
</feature>
<feature type="compositionally biased region" description="Polar residues" evidence="1">
    <location>
        <begin position="1"/>
        <end position="17"/>
    </location>
</feature>
<dbReference type="InterPro" id="IPR036179">
    <property type="entry name" value="Ig-like_dom_sf"/>
</dbReference>
<name>A0A9W9Y858_9CNID</name>
<dbReference type="Pfam" id="PF13927">
    <property type="entry name" value="Ig_3"/>
    <property type="match status" value="1"/>
</dbReference>
<dbReference type="GO" id="GO:0004714">
    <property type="term" value="F:transmembrane receptor protein tyrosine kinase activity"/>
    <property type="evidence" value="ECO:0007669"/>
    <property type="project" value="UniProtKB-EC"/>
</dbReference>
<dbReference type="AlphaFoldDB" id="A0A9W9Y858"/>
<dbReference type="EMBL" id="MU827818">
    <property type="protein sequence ID" value="KAJ7323075.1"/>
    <property type="molecule type" value="Genomic_DNA"/>
</dbReference>
<evidence type="ECO:0000313" key="4">
    <source>
        <dbReference type="Proteomes" id="UP001163046"/>
    </source>
</evidence>
<comment type="caution">
    <text evidence="3">The sequence shown here is derived from an EMBL/GenBank/DDBJ whole genome shotgun (WGS) entry which is preliminary data.</text>
</comment>
<keyword evidence="3" id="KW-0675">Receptor</keyword>
<dbReference type="InterPro" id="IPR013783">
    <property type="entry name" value="Ig-like_fold"/>
</dbReference>
<evidence type="ECO:0000313" key="3">
    <source>
        <dbReference type="EMBL" id="KAJ7323075.1"/>
    </source>
</evidence>
<evidence type="ECO:0000256" key="1">
    <source>
        <dbReference type="SAM" id="MobiDB-lite"/>
    </source>
</evidence>
<dbReference type="Gene3D" id="2.60.40.10">
    <property type="entry name" value="Immunoglobulins"/>
    <property type="match status" value="1"/>
</dbReference>
<proteinExistence type="predicted"/>
<feature type="region of interest" description="Disordered" evidence="1">
    <location>
        <begin position="1"/>
        <end position="22"/>
    </location>
</feature>
<evidence type="ECO:0000259" key="2">
    <source>
        <dbReference type="PROSITE" id="PS50835"/>
    </source>
</evidence>
<accession>A0A9W9Y858</accession>
<dbReference type="SUPFAM" id="SSF48726">
    <property type="entry name" value="Immunoglobulin"/>
    <property type="match status" value="1"/>
</dbReference>